<reference evidence="2" key="2">
    <citation type="journal article" date="2014" name="ISME J.">
        <title>Microbial stratification in low pH oxic and suboxic macroscopic growths along an acid mine drainage.</title>
        <authorList>
            <person name="Mendez-Garcia C."/>
            <person name="Mesa V."/>
            <person name="Sprenger R.R."/>
            <person name="Richter M."/>
            <person name="Diez M.S."/>
            <person name="Solano J."/>
            <person name="Bargiela R."/>
            <person name="Golyshina O.V."/>
            <person name="Manteca A."/>
            <person name="Ramos J.L."/>
            <person name="Gallego J.R."/>
            <person name="Llorente I."/>
            <person name="Martins Dos Santos V.A."/>
            <person name="Jensen O.N."/>
            <person name="Pelaez A.I."/>
            <person name="Sanchez J."/>
            <person name="Ferrer M."/>
        </authorList>
    </citation>
    <scope>NUCLEOTIDE SEQUENCE</scope>
</reference>
<dbReference type="Pfam" id="PF01557">
    <property type="entry name" value="FAA_hydrolase"/>
    <property type="match status" value="1"/>
</dbReference>
<comment type="caution">
    <text evidence="2">The sequence shown here is derived from an EMBL/GenBank/DDBJ whole genome shotgun (WGS) entry which is preliminary data.</text>
</comment>
<name>T1CM05_9ZZZZ</name>
<evidence type="ECO:0000313" key="2">
    <source>
        <dbReference type="EMBL" id="EQD69900.1"/>
    </source>
</evidence>
<dbReference type="EMBL" id="AUZY01003338">
    <property type="protein sequence ID" value="EQD69900.1"/>
    <property type="molecule type" value="Genomic_DNA"/>
</dbReference>
<proteinExistence type="predicted"/>
<dbReference type="SUPFAM" id="SSF56529">
    <property type="entry name" value="FAH"/>
    <property type="match status" value="1"/>
</dbReference>
<accession>T1CM05</accession>
<sequence>NIAGVTIANDWSARDVQRAETRIGLGPAKGKDFATSLGPYMLTAKDLSRYKTSRGRYDIDLSAVVNGKAYGSSNMKSIHFDLGQIVERASDEVSLRRGDVIMTGTFGNGCILEMRGQGTTWLKRGDEVRIESGKIGSLKNRVI</sequence>
<dbReference type="AlphaFoldDB" id="T1CM05"/>
<reference evidence="2" key="1">
    <citation type="submission" date="2013-08" db="EMBL/GenBank/DDBJ databases">
        <authorList>
            <person name="Mendez C."/>
            <person name="Richter M."/>
            <person name="Ferrer M."/>
            <person name="Sanchez J."/>
        </authorList>
    </citation>
    <scope>NUCLEOTIDE SEQUENCE</scope>
</reference>
<dbReference type="InterPro" id="IPR036663">
    <property type="entry name" value="Fumarylacetoacetase_C_sf"/>
</dbReference>
<protein>
    <submittedName>
        <fullName evidence="2">Fumarylacetoacetate (FAA) hydrolase</fullName>
    </submittedName>
</protein>
<feature type="domain" description="Fumarylacetoacetase-like C-terminal" evidence="1">
    <location>
        <begin position="2"/>
        <end position="142"/>
    </location>
</feature>
<dbReference type="InterPro" id="IPR011234">
    <property type="entry name" value="Fumarylacetoacetase-like_C"/>
</dbReference>
<dbReference type="PANTHER" id="PTHR43211">
    <property type="entry name" value="FUMARYLACETOACETATE HYDROLASE"/>
    <property type="match status" value="1"/>
</dbReference>
<evidence type="ECO:0000259" key="1">
    <source>
        <dbReference type="Pfam" id="PF01557"/>
    </source>
</evidence>
<dbReference type="GO" id="GO:0016787">
    <property type="term" value="F:hydrolase activity"/>
    <property type="evidence" value="ECO:0007669"/>
    <property type="project" value="UniProtKB-KW"/>
</dbReference>
<dbReference type="Gene3D" id="3.90.850.10">
    <property type="entry name" value="Fumarylacetoacetase-like, C-terminal domain"/>
    <property type="match status" value="1"/>
</dbReference>
<organism evidence="2">
    <name type="scientific">mine drainage metagenome</name>
    <dbReference type="NCBI Taxonomy" id="410659"/>
    <lineage>
        <taxon>unclassified sequences</taxon>
        <taxon>metagenomes</taxon>
        <taxon>ecological metagenomes</taxon>
    </lineage>
</organism>
<dbReference type="PANTHER" id="PTHR43211:SF1">
    <property type="entry name" value="BLL6422 PROTEIN"/>
    <property type="match status" value="1"/>
</dbReference>
<gene>
    <name evidence="2" type="ORF">B1B_05279</name>
</gene>
<feature type="non-terminal residue" evidence="2">
    <location>
        <position position="1"/>
    </location>
</feature>
<keyword evidence="2" id="KW-0378">Hydrolase</keyword>